<proteinExistence type="inferred from homology"/>
<evidence type="ECO:0000256" key="9">
    <source>
        <dbReference type="RuleBase" id="RU369076"/>
    </source>
</evidence>
<keyword evidence="6 9" id="KW-0995">Kinetochore</keyword>
<keyword evidence="5 9" id="KW-0498">Mitosis</keyword>
<reference evidence="11" key="1">
    <citation type="submission" date="2025-08" db="UniProtKB">
        <authorList>
            <consortium name="RefSeq"/>
        </authorList>
    </citation>
    <scope>IDENTIFICATION</scope>
    <source>
        <tissue evidence="11">Whole body</tissue>
    </source>
</reference>
<evidence type="ECO:0000256" key="5">
    <source>
        <dbReference type="ARBA" id="ARBA00022776"/>
    </source>
</evidence>
<organism evidence="10 11">
    <name type="scientific">Polistes dominula</name>
    <name type="common">European paper wasp</name>
    <name type="synonym">Vespa dominula</name>
    <dbReference type="NCBI Taxonomy" id="743375"/>
    <lineage>
        <taxon>Eukaryota</taxon>
        <taxon>Metazoa</taxon>
        <taxon>Ecdysozoa</taxon>
        <taxon>Arthropoda</taxon>
        <taxon>Hexapoda</taxon>
        <taxon>Insecta</taxon>
        <taxon>Pterygota</taxon>
        <taxon>Neoptera</taxon>
        <taxon>Endopterygota</taxon>
        <taxon>Hymenoptera</taxon>
        <taxon>Apocrita</taxon>
        <taxon>Aculeata</taxon>
        <taxon>Vespoidea</taxon>
        <taxon>Vespidae</taxon>
        <taxon>Polistinae</taxon>
        <taxon>Polistini</taxon>
        <taxon>Polistes</taxon>
    </lineage>
</organism>
<comment type="subcellular location">
    <subcellularLocation>
        <location evidence="1 9">Chromosome</location>
        <location evidence="1 9">Centromere</location>
        <location evidence="1 9">Kinetochore</location>
    </subcellularLocation>
</comment>
<dbReference type="InterPro" id="IPR018630">
    <property type="entry name" value="Zwilch"/>
</dbReference>
<keyword evidence="3 9" id="KW-0158">Chromosome</keyword>
<evidence type="ECO:0000256" key="8">
    <source>
        <dbReference type="ARBA" id="ARBA00023328"/>
    </source>
</evidence>
<evidence type="ECO:0000256" key="1">
    <source>
        <dbReference type="ARBA" id="ARBA00004629"/>
    </source>
</evidence>
<evidence type="ECO:0000313" key="11">
    <source>
        <dbReference type="RefSeq" id="XP_015190976.1"/>
    </source>
</evidence>
<dbReference type="RefSeq" id="XP_015190976.1">
    <property type="nucleotide sequence ID" value="XM_015335490.1"/>
</dbReference>
<evidence type="ECO:0000313" key="10">
    <source>
        <dbReference type="Proteomes" id="UP000694924"/>
    </source>
</evidence>
<keyword evidence="7 9" id="KW-0131">Cell cycle</keyword>
<dbReference type="Proteomes" id="UP000694924">
    <property type="component" value="Unplaced"/>
</dbReference>
<gene>
    <name evidence="11" type="primary">LOC107074238</name>
</gene>
<comment type="function">
    <text evidence="9">Essential component of the mitotic checkpoint, which prevents cells from prematurely exiting mitosis. Required for the assembly of the dynein-dynactin and MAD1-MAD2 complexes onto kinetochores. Its function related to the spindle assembly machinery is proposed to depend on its association in the mitotic RZZ complex.</text>
</comment>
<dbReference type="Gene3D" id="1.20.58.730">
    <property type="match status" value="1"/>
</dbReference>
<keyword evidence="10" id="KW-1185">Reference proteome</keyword>
<evidence type="ECO:0000256" key="4">
    <source>
        <dbReference type="ARBA" id="ARBA00022618"/>
    </source>
</evidence>
<keyword evidence="8 9" id="KW-0137">Centromere</keyword>
<evidence type="ECO:0000256" key="7">
    <source>
        <dbReference type="ARBA" id="ARBA00023306"/>
    </source>
</evidence>
<keyword evidence="4 9" id="KW-0132">Cell division</keyword>
<dbReference type="GeneID" id="107074238"/>
<name>A0ABM1JET8_POLDO</name>
<dbReference type="PANTHER" id="PTHR15995:SF1">
    <property type="entry name" value="PROTEIN ZWILCH HOMOLOG"/>
    <property type="match status" value="1"/>
</dbReference>
<evidence type="ECO:0000256" key="2">
    <source>
        <dbReference type="ARBA" id="ARBA00009062"/>
    </source>
</evidence>
<dbReference type="Pfam" id="PF09817">
    <property type="entry name" value="Zwilch"/>
    <property type="match status" value="1"/>
</dbReference>
<evidence type="ECO:0000256" key="6">
    <source>
        <dbReference type="ARBA" id="ARBA00022838"/>
    </source>
</evidence>
<dbReference type="Gene3D" id="1.10.287.1880">
    <property type="match status" value="1"/>
</dbReference>
<comment type="similarity">
    <text evidence="2 9">Belongs to the ZWILCH family.</text>
</comment>
<accession>A0ABM1JET8</accession>
<sequence>MDIVETIKNILCKNSLVTVKKRNLSFIDRLFPEYKNYLVIFKKSTKHSEADSSCYDLEVTGDPLEYSFNDECINSTLITERYWGQDEEEYIPLTRIEACTLLNLCHENLHIDNVIPIFILCDGKDYNKTLILGSIVEKNWLNTIEVTSNNIKELDFVKNVSSKLLSEHLELSFSEKKDVSVFTLSTYNLFGWRYEMQELSEIEKLNFEGSITLNIIANNMLFDPPIRSSKNSLILEIITGRNNSALANLWHQLSLINQYLTILDNFKEINAKSYNNLNSLKYPDNFVNPYAKDQDQIMDDLNLLLTNNYSYRQPNYNIMEQICIETDENNMKLKQCIEAAFFRLNLEFTDFMWELLICTSTYTQMTECMHKILKEIQVGECQPQLNITNNTKLAKILPELSHQKTVTHLLMDSIPLEILIDIGFEKVNKDYKYILMNTGIVAFNSIYKNFEKKPEQFDSNFYRKKLINMIQVHICLEFMLLLQEHINCETDVLQSSLEYIIKEMTTKEFSMNTLEDLCNNKVYTLTIPAQDILINEINKGIPATWKVDLFSESELLKTKTITYFSDFPIFPPNLYSTDQINKINEAFHMVTALISSTRSANM</sequence>
<protein>
    <recommendedName>
        <fullName evidence="9">Protein zwilch</fullName>
    </recommendedName>
</protein>
<dbReference type="PANTHER" id="PTHR15995">
    <property type="entry name" value="PROTEIN ZWILCH HOMOLOG"/>
    <property type="match status" value="1"/>
</dbReference>
<evidence type="ECO:0000256" key="3">
    <source>
        <dbReference type="ARBA" id="ARBA00022454"/>
    </source>
</evidence>
<comment type="subunit">
    <text evidence="9">Component of the RZZ complex.</text>
</comment>